<dbReference type="CDD" id="cd06163">
    <property type="entry name" value="S2P-M50_PDZ_RseP-like"/>
    <property type="match status" value="1"/>
</dbReference>
<evidence type="ECO:0000256" key="3">
    <source>
        <dbReference type="ARBA" id="ARBA00007931"/>
    </source>
</evidence>
<dbReference type="PANTHER" id="PTHR42837">
    <property type="entry name" value="REGULATOR OF SIGMA-E PROTEASE RSEP"/>
    <property type="match status" value="1"/>
</dbReference>
<evidence type="ECO:0000256" key="4">
    <source>
        <dbReference type="ARBA" id="ARBA00022670"/>
    </source>
</evidence>
<dbReference type="KEGG" id="bly:A2T55_11770"/>
<feature type="transmembrane region" description="Helical" evidence="11">
    <location>
        <begin position="440"/>
        <end position="466"/>
    </location>
</feature>
<dbReference type="Gene3D" id="2.30.42.10">
    <property type="match status" value="1"/>
</dbReference>
<name>A0A142NQT5_BRELN</name>
<keyword evidence="8 11" id="KW-1133">Transmembrane helix</keyword>
<dbReference type="EMBL" id="CP014869">
    <property type="protein sequence ID" value="AMT94371.1"/>
    <property type="molecule type" value="Genomic_DNA"/>
</dbReference>
<gene>
    <name evidence="14" type="ORF">A2T55_11770</name>
</gene>
<evidence type="ECO:0000256" key="7">
    <source>
        <dbReference type="ARBA" id="ARBA00022833"/>
    </source>
</evidence>
<evidence type="ECO:0000256" key="2">
    <source>
        <dbReference type="ARBA" id="ARBA00004141"/>
    </source>
</evidence>
<accession>A0A142NQT5</accession>
<evidence type="ECO:0000259" key="12">
    <source>
        <dbReference type="Pfam" id="PF02163"/>
    </source>
</evidence>
<reference evidence="15" key="1">
    <citation type="submission" date="2016-03" db="EMBL/GenBank/DDBJ databases">
        <authorList>
            <person name="Ploux O."/>
        </authorList>
    </citation>
    <scope>NUCLEOTIDE SEQUENCE [LARGE SCALE GENOMIC DNA]</scope>
    <source>
        <strain evidence="15">BS258</strain>
    </source>
</reference>
<dbReference type="AlphaFoldDB" id="A0A142NQT5"/>
<evidence type="ECO:0000313" key="15">
    <source>
        <dbReference type="Proteomes" id="UP000075950"/>
    </source>
</evidence>
<evidence type="ECO:0000313" key="14">
    <source>
        <dbReference type="EMBL" id="AMT94371.1"/>
    </source>
</evidence>
<dbReference type="InterPro" id="IPR036034">
    <property type="entry name" value="PDZ_sf"/>
</dbReference>
<evidence type="ECO:0000256" key="11">
    <source>
        <dbReference type="SAM" id="Phobius"/>
    </source>
</evidence>
<dbReference type="InterPro" id="IPR008915">
    <property type="entry name" value="Peptidase_M50"/>
</dbReference>
<evidence type="ECO:0000256" key="8">
    <source>
        <dbReference type="ARBA" id="ARBA00022989"/>
    </source>
</evidence>
<organism evidence="14 15">
    <name type="scientific">Brevibacterium linens</name>
    <dbReference type="NCBI Taxonomy" id="1703"/>
    <lineage>
        <taxon>Bacteria</taxon>
        <taxon>Bacillati</taxon>
        <taxon>Actinomycetota</taxon>
        <taxon>Actinomycetes</taxon>
        <taxon>Micrococcales</taxon>
        <taxon>Brevibacteriaceae</taxon>
        <taxon>Brevibacterium</taxon>
    </lineage>
</organism>
<evidence type="ECO:0000256" key="9">
    <source>
        <dbReference type="ARBA" id="ARBA00023049"/>
    </source>
</evidence>
<dbReference type="Proteomes" id="UP000075950">
    <property type="component" value="Chromosome"/>
</dbReference>
<dbReference type="RefSeq" id="WP_062861963.1">
    <property type="nucleotide sequence ID" value="NZ_CP014869.1"/>
</dbReference>
<keyword evidence="7" id="KW-0862">Zinc</keyword>
<feature type="domain" description="Peptidase M50" evidence="12">
    <location>
        <begin position="13"/>
        <end position="477"/>
    </location>
</feature>
<evidence type="ECO:0000259" key="13">
    <source>
        <dbReference type="Pfam" id="PF17820"/>
    </source>
</evidence>
<dbReference type="PANTHER" id="PTHR42837:SF2">
    <property type="entry name" value="MEMBRANE METALLOPROTEASE ARASP2, CHLOROPLASTIC-RELATED"/>
    <property type="match status" value="1"/>
</dbReference>
<keyword evidence="5 11" id="KW-0812">Transmembrane</keyword>
<keyword evidence="4" id="KW-0645">Protease</keyword>
<evidence type="ECO:0000256" key="10">
    <source>
        <dbReference type="ARBA" id="ARBA00023136"/>
    </source>
</evidence>
<keyword evidence="6" id="KW-0378">Hydrolase</keyword>
<dbReference type="GO" id="GO:0016020">
    <property type="term" value="C:membrane"/>
    <property type="evidence" value="ECO:0007669"/>
    <property type="project" value="UniProtKB-SubCell"/>
</dbReference>
<protein>
    <submittedName>
        <fullName evidence="14">Zinc metalloprotease</fullName>
    </submittedName>
</protein>
<keyword evidence="9 14" id="KW-0482">Metalloprotease</keyword>
<evidence type="ECO:0000256" key="1">
    <source>
        <dbReference type="ARBA" id="ARBA00001947"/>
    </source>
</evidence>
<dbReference type="SUPFAM" id="SSF50156">
    <property type="entry name" value="PDZ domain-like"/>
    <property type="match status" value="1"/>
</dbReference>
<proteinExistence type="inferred from homology"/>
<dbReference type="InterPro" id="IPR004387">
    <property type="entry name" value="Pept_M50_Zn"/>
</dbReference>
<dbReference type="Pfam" id="PF17820">
    <property type="entry name" value="PDZ_6"/>
    <property type="match status" value="1"/>
</dbReference>
<comment type="cofactor">
    <cofactor evidence="1">
        <name>Zn(2+)</name>
        <dbReference type="ChEBI" id="CHEBI:29105"/>
    </cofactor>
</comment>
<dbReference type="GO" id="GO:0004222">
    <property type="term" value="F:metalloendopeptidase activity"/>
    <property type="evidence" value="ECO:0007669"/>
    <property type="project" value="InterPro"/>
</dbReference>
<feature type="transmembrane region" description="Helical" evidence="11">
    <location>
        <begin position="204"/>
        <end position="224"/>
    </location>
</feature>
<dbReference type="InterPro" id="IPR041489">
    <property type="entry name" value="PDZ_6"/>
</dbReference>
<comment type="subcellular location">
    <subcellularLocation>
        <location evidence="2">Membrane</location>
        <topology evidence="2">Multi-pass membrane protein</topology>
    </subcellularLocation>
</comment>
<evidence type="ECO:0000256" key="5">
    <source>
        <dbReference type="ARBA" id="ARBA00022692"/>
    </source>
</evidence>
<dbReference type="GO" id="GO:0006508">
    <property type="term" value="P:proteolysis"/>
    <property type="evidence" value="ECO:0007669"/>
    <property type="project" value="UniProtKB-KW"/>
</dbReference>
<evidence type="ECO:0000256" key="6">
    <source>
        <dbReference type="ARBA" id="ARBA00022801"/>
    </source>
</evidence>
<dbReference type="Pfam" id="PF02163">
    <property type="entry name" value="Peptidase_M50"/>
    <property type="match status" value="1"/>
</dbReference>
<sequence length="524" mass="55471">MTVVLYIVGIVLFLIGISISIALHELGHLTPAKKFGVKVTHYMVGFGPTLFSFRRGETEYGIKAFPLGGFIAMPGMYPPEEATKSRHEGTVAVQNGGAAGGVVDGGVVDGGVVDGGVDGTTGRLGVPGAALGSADDVTEGRLGEGMDDGDAAPLRRDRKGRLFEDTMADAREFSNQEIEPGEEHRTFYALSVPKRLVVMFSGPLVNLVLGILIMGISLLGIGVITPTTTVQTVVECAVPASEAAQRPASEQNTCRDDDQLTPAWEAGIKPGDEITAIAGTETKDWDQLSSVIKDHAGERVDVDFIRDGKAQTVTVPIIATERPKVDENGKALLKPDGSPQTETQGFFGVGPVQERQSLPLGEFPGAVWDQVSGVFHAIITLPVKLVDIGEVAIGTKDRDAEGLVGMVGVGRIAGEIVSTDQIDVVDKAQMGLGMLGSLNIFLFAFNMIPLLPLDGGHIAVGLYEGARRRINRWRGRGLVGPFDTAKLLPLTYVCIGLMLCMTALLVYVDLVKPITLDAIFNSGG</sequence>
<feature type="transmembrane region" description="Helical" evidence="11">
    <location>
        <begin position="6"/>
        <end position="24"/>
    </location>
</feature>
<feature type="domain" description="PDZ" evidence="13">
    <location>
        <begin position="261"/>
        <end position="306"/>
    </location>
</feature>
<comment type="similarity">
    <text evidence="3">Belongs to the peptidase M50B family.</text>
</comment>
<dbReference type="CDD" id="cd05709">
    <property type="entry name" value="S2P-M50"/>
    <property type="match status" value="1"/>
</dbReference>
<keyword evidence="10 11" id="KW-0472">Membrane</keyword>
<dbReference type="CDD" id="cd23081">
    <property type="entry name" value="cpPDZ_EcRseP-like"/>
    <property type="match status" value="1"/>
</dbReference>
<feature type="transmembrane region" description="Helical" evidence="11">
    <location>
        <begin position="487"/>
        <end position="508"/>
    </location>
</feature>